<evidence type="ECO:0000256" key="8">
    <source>
        <dbReference type="SAM" id="MobiDB-lite"/>
    </source>
</evidence>
<feature type="region of interest" description="Disordered" evidence="8">
    <location>
        <begin position="207"/>
        <end position="242"/>
    </location>
</feature>
<dbReference type="PANTHER" id="PTHR39560:SF1">
    <property type="entry name" value="PROTEIN ADENYLYLTRANSFERASE FIC-RELATED"/>
    <property type="match status" value="1"/>
</dbReference>
<gene>
    <name evidence="10" type="ORF">GRI72_09375</name>
</gene>
<evidence type="ECO:0000256" key="4">
    <source>
        <dbReference type="ARBA" id="ARBA00022840"/>
    </source>
</evidence>
<dbReference type="PROSITE" id="PS51459">
    <property type="entry name" value="FIDO"/>
    <property type="match status" value="1"/>
</dbReference>
<organism evidence="10 11">
    <name type="scientific">Pelagerythrobacter marinus</name>
    <dbReference type="NCBI Taxonomy" id="538382"/>
    <lineage>
        <taxon>Bacteria</taxon>
        <taxon>Pseudomonadati</taxon>
        <taxon>Pseudomonadota</taxon>
        <taxon>Alphaproteobacteria</taxon>
        <taxon>Sphingomonadales</taxon>
        <taxon>Erythrobacteraceae</taxon>
        <taxon>Pelagerythrobacter</taxon>
    </lineage>
</organism>
<evidence type="ECO:0000313" key="11">
    <source>
        <dbReference type="Proteomes" id="UP000444401"/>
    </source>
</evidence>
<keyword evidence="4" id="KW-0067">ATP-binding</keyword>
<dbReference type="SUPFAM" id="SSF140931">
    <property type="entry name" value="Fic-like"/>
    <property type="match status" value="1"/>
</dbReference>
<name>A0ABW9UW14_9SPHN</name>
<sequence>MSYKDKAGEHTAFARLFYSGNTDPLTRTYINKPKILNPARLELHERDVTAERAAEGFPPNAHGLTYDGYKSIHHHLFQDIYSWAGKERLYTPEKGGTVFTRVEVLKPYMESIFKSLKAENHLEGLSKERFAERAAHFVNNINAGHPFVDGNGRTQRAWLRLMADRAGFQFELRSADKDDWQRASFIGFHRTDQPMTELIAARLYDRGKGKSQDSPELQQKAKRAAERFALSKDAGKDPERER</sequence>
<protein>
    <recommendedName>
        <fullName evidence="5">protein adenylyltransferase</fullName>
        <ecNumber evidence="5">2.7.7.108</ecNumber>
    </recommendedName>
</protein>
<evidence type="ECO:0000256" key="2">
    <source>
        <dbReference type="ARBA" id="ARBA00022695"/>
    </source>
</evidence>
<proteinExistence type="predicted"/>
<dbReference type="EMBL" id="WTYO01000003">
    <property type="protein sequence ID" value="MXO69034.1"/>
    <property type="molecule type" value="Genomic_DNA"/>
</dbReference>
<accession>A0ABW9UW14</accession>
<evidence type="ECO:0000256" key="5">
    <source>
        <dbReference type="ARBA" id="ARBA00034531"/>
    </source>
</evidence>
<keyword evidence="1" id="KW-0808">Transferase</keyword>
<comment type="catalytic activity">
    <reaction evidence="7">
        <text>L-tyrosyl-[protein] + ATP = O-(5'-adenylyl)-L-tyrosyl-[protein] + diphosphate</text>
        <dbReference type="Rhea" id="RHEA:54288"/>
        <dbReference type="Rhea" id="RHEA-COMP:10136"/>
        <dbReference type="Rhea" id="RHEA-COMP:13846"/>
        <dbReference type="ChEBI" id="CHEBI:30616"/>
        <dbReference type="ChEBI" id="CHEBI:33019"/>
        <dbReference type="ChEBI" id="CHEBI:46858"/>
        <dbReference type="ChEBI" id="CHEBI:83624"/>
        <dbReference type="EC" id="2.7.7.108"/>
    </reaction>
</comment>
<evidence type="ECO:0000313" key="10">
    <source>
        <dbReference type="EMBL" id="MXO69034.1"/>
    </source>
</evidence>
<dbReference type="PANTHER" id="PTHR39560">
    <property type="entry name" value="PROTEIN ADENYLYLTRANSFERASE FIC-RELATED"/>
    <property type="match status" value="1"/>
</dbReference>
<dbReference type="InterPro" id="IPR036597">
    <property type="entry name" value="Fido-like_dom_sf"/>
</dbReference>
<dbReference type="Gene3D" id="1.10.3290.10">
    <property type="entry name" value="Fido-like domain"/>
    <property type="match status" value="1"/>
</dbReference>
<dbReference type="RefSeq" id="WP_160733624.1">
    <property type="nucleotide sequence ID" value="NZ_WTYO01000003.1"/>
</dbReference>
<evidence type="ECO:0000256" key="1">
    <source>
        <dbReference type="ARBA" id="ARBA00022679"/>
    </source>
</evidence>
<comment type="catalytic activity">
    <reaction evidence="6">
        <text>L-threonyl-[protein] + ATP = 3-O-(5'-adenylyl)-L-threonyl-[protein] + diphosphate</text>
        <dbReference type="Rhea" id="RHEA:54292"/>
        <dbReference type="Rhea" id="RHEA-COMP:11060"/>
        <dbReference type="Rhea" id="RHEA-COMP:13847"/>
        <dbReference type="ChEBI" id="CHEBI:30013"/>
        <dbReference type="ChEBI" id="CHEBI:30616"/>
        <dbReference type="ChEBI" id="CHEBI:33019"/>
        <dbReference type="ChEBI" id="CHEBI:138113"/>
        <dbReference type="EC" id="2.7.7.108"/>
    </reaction>
</comment>
<feature type="domain" description="Fido" evidence="9">
    <location>
        <begin position="64"/>
        <end position="205"/>
    </location>
</feature>
<comment type="caution">
    <text evidence="10">The sequence shown here is derived from an EMBL/GenBank/DDBJ whole genome shotgun (WGS) entry which is preliminary data.</text>
</comment>
<dbReference type="Pfam" id="PF02661">
    <property type="entry name" value="Fic"/>
    <property type="match status" value="1"/>
</dbReference>
<feature type="compositionally biased region" description="Basic and acidic residues" evidence="8">
    <location>
        <begin position="223"/>
        <end position="242"/>
    </location>
</feature>
<keyword evidence="3" id="KW-0547">Nucleotide-binding</keyword>
<dbReference type="Proteomes" id="UP000444401">
    <property type="component" value="Unassembled WGS sequence"/>
</dbReference>
<evidence type="ECO:0000256" key="7">
    <source>
        <dbReference type="ARBA" id="ARBA00048696"/>
    </source>
</evidence>
<evidence type="ECO:0000256" key="6">
    <source>
        <dbReference type="ARBA" id="ARBA00047939"/>
    </source>
</evidence>
<evidence type="ECO:0000259" key="9">
    <source>
        <dbReference type="PROSITE" id="PS51459"/>
    </source>
</evidence>
<reference evidence="10 11" key="1">
    <citation type="submission" date="2019-12" db="EMBL/GenBank/DDBJ databases">
        <title>Genomic-based taxomic classification of the family Erythrobacteraceae.</title>
        <authorList>
            <person name="Xu L."/>
        </authorList>
    </citation>
    <scope>NUCLEOTIDE SEQUENCE [LARGE SCALE GENOMIC DNA]</scope>
    <source>
        <strain evidence="10 11">H32</strain>
    </source>
</reference>
<dbReference type="EC" id="2.7.7.108" evidence="5"/>
<keyword evidence="11" id="KW-1185">Reference proteome</keyword>
<keyword evidence="2" id="KW-0548">Nucleotidyltransferase</keyword>
<dbReference type="InterPro" id="IPR003812">
    <property type="entry name" value="Fido"/>
</dbReference>
<evidence type="ECO:0000256" key="3">
    <source>
        <dbReference type="ARBA" id="ARBA00022741"/>
    </source>
</evidence>